<evidence type="ECO:0000256" key="1">
    <source>
        <dbReference type="ARBA" id="ARBA00006739"/>
    </source>
</evidence>
<dbReference type="PANTHER" id="PTHR43179:SF12">
    <property type="entry name" value="GALACTOFURANOSYLTRANSFERASE GLFT2"/>
    <property type="match status" value="1"/>
</dbReference>
<dbReference type="PANTHER" id="PTHR43179">
    <property type="entry name" value="RHAMNOSYLTRANSFERASE WBBL"/>
    <property type="match status" value="1"/>
</dbReference>
<dbReference type="SUPFAM" id="SSF53448">
    <property type="entry name" value="Nucleotide-diphospho-sugar transferases"/>
    <property type="match status" value="1"/>
</dbReference>
<name>A4BIY8_9GAMM</name>
<evidence type="ECO:0000256" key="3">
    <source>
        <dbReference type="ARBA" id="ARBA00022679"/>
    </source>
</evidence>
<dbReference type="Gene3D" id="3.40.50.2000">
    <property type="entry name" value="Glycogen Phosphorylase B"/>
    <property type="match status" value="2"/>
</dbReference>
<proteinExistence type="inferred from homology"/>
<accession>A4BIY8</accession>
<evidence type="ECO:0000313" key="4">
    <source>
        <dbReference type="EMBL" id="EAR07921.1"/>
    </source>
</evidence>
<keyword evidence="5" id="KW-1185">Reference proteome</keyword>
<sequence>MYIRRDALNEVGLFDSEAFPRGYGEENDWCMRARQKGWKHLFDPSVFVYHHRSASFGEEKHELMAQGRKVVDERYPEYKQLVTECFGSPQFTELRNKVRTLANMPEEVAKTIRPRVLTVISTRTGGTPQTNEDMMSAISEQFESFVLHCDGSIITLYSYHQQVYTEVENHLLSEVVTPFPHASAEYDDVVAGWLYKWAIEVVHIRHTAWHSLGLPAVAKALYIPVVNSFHDFYTVCPTVKLLDENLTYCGGVCTKGTGQCAHELWPQDAIVNLKHENIHVWREQFSAFLSSCDAFVTTNHSAKALIQKAFPKATEARPFEVIPHGRDFENFSQLVINPAKTDVVKVLVPGNISEAKGGMLLEQLSKYYGEQGTPIEFHIMGNVGGDLQFSQNVVCHGPYARGQFSQKVEEVGPSLGLVLSIWPETWCHTLTEMWAAGVPVLGLDIGAVGVRIAQTGAGWLAPVDDFEFLVSVLDSALNESAWTRATQAVKHWQQTEGTVQTAEAMGEAYKALYYQVAPGTQPQKTLQVPQ</sequence>
<dbReference type="Proteomes" id="UP000005953">
    <property type="component" value="Unassembled WGS sequence"/>
</dbReference>
<evidence type="ECO:0000256" key="2">
    <source>
        <dbReference type="ARBA" id="ARBA00022676"/>
    </source>
</evidence>
<reference evidence="4 5" key="1">
    <citation type="submission" date="2006-02" db="EMBL/GenBank/DDBJ databases">
        <authorList>
            <person name="Pinhassi J."/>
            <person name="Pedros-Alio C."/>
            <person name="Ferriera S."/>
            <person name="Johnson J."/>
            <person name="Kravitz S."/>
            <person name="Halpern A."/>
            <person name="Remington K."/>
            <person name="Beeson K."/>
            <person name="Tran B."/>
            <person name="Rogers Y.-H."/>
            <person name="Friedman R."/>
            <person name="Venter J.C."/>
        </authorList>
    </citation>
    <scope>NUCLEOTIDE SEQUENCE [LARGE SCALE GENOMIC DNA]</scope>
    <source>
        <strain evidence="4 5">MED297</strain>
    </source>
</reference>
<keyword evidence="2" id="KW-0328">Glycosyltransferase</keyword>
<gene>
    <name evidence="4" type="ORF">MED297_15365</name>
</gene>
<dbReference type="InterPro" id="IPR029044">
    <property type="entry name" value="Nucleotide-diphossugar_trans"/>
</dbReference>
<dbReference type="EMBL" id="AAOE01000029">
    <property type="protein sequence ID" value="EAR07921.1"/>
    <property type="molecule type" value="Genomic_DNA"/>
</dbReference>
<dbReference type="HOGENOM" id="CLU_023390_0_0_6"/>
<comment type="caution">
    <text evidence="4">The sequence shown here is derived from an EMBL/GenBank/DDBJ whole genome shotgun (WGS) entry which is preliminary data.</text>
</comment>
<dbReference type="GO" id="GO:0016757">
    <property type="term" value="F:glycosyltransferase activity"/>
    <property type="evidence" value="ECO:0007669"/>
    <property type="project" value="UniProtKB-KW"/>
</dbReference>
<keyword evidence="3 4" id="KW-0808">Transferase</keyword>
<dbReference type="SUPFAM" id="SSF53756">
    <property type="entry name" value="UDP-Glycosyltransferase/glycogen phosphorylase"/>
    <property type="match status" value="1"/>
</dbReference>
<dbReference type="AlphaFoldDB" id="A4BIY8"/>
<comment type="similarity">
    <text evidence="1">Belongs to the glycosyltransferase 2 family.</text>
</comment>
<organism evidence="4 5">
    <name type="scientific">Reinekea blandensis MED297</name>
    <dbReference type="NCBI Taxonomy" id="314283"/>
    <lineage>
        <taxon>Bacteria</taxon>
        <taxon>Pseudomonadati</taxon>
        <taxon>Pseudomonadota</taxon>
        <taxon>Gammaproteobacteria</taxon>
        <taxon>Oceanospirillales</taxon>
        <taxon>Saccharospirillaceae</taxon>
        <taxon>Reinekea</taxon>
    </lineage>
</organism>
<dbReference type="Gene3D" id="3.90.550.10">
    <property type="entry name" value="Spore Coat Polysaccharide Biosynthesis Protein SpsA, Chain A"/>
    <property type="match status" value="1"/>
</dbReference>
<dbReference type="STRING" id="314283.MED297_15365"/>
<evidence type="ECO:0000313" key="5">
    <source>
        <dbReference type="Proteomes" id="UP000005953"/>
    </source>
</evidence>
<protein>
    <submittedName>
        <fullName evidence="4">Predicted glycosyltransferase</fullName>
    </submittedName>
</protein>